<organism evidence="2 3">
    <name type="scientific">Trametes coccinea (strain BRFM310)</name>
    <name type="common">Pycnoporus coccineus</name>
    <dbReference type="NCBI Taxonomy" id="1353009"/>
    <lineage>
        <taxon>Eukaryota</taxon>
        <taxon>Fungi</taxon>
        <taxon>Dikarya</taxon>
        <taxon>Basidiomycota</taxon>
        <taxon>Agaricomycotina</taxon>
        <taxon>Agaricomycetes</taxon>
        <taxon>Polyporales</taxon>
        <taxon>Polyporaceae</taxon>
        <taxon>Trametes</taxon>
    </lineage>
</organism>
<keyword evidence="3" id="KW-1185">Reference proteome</keyword>
<gene>
    <name evidence="2" type="ORF">PYCCODRAFT_1412788</name>
</gene>
<protein>
    <submittedName>
        <fullName evidence="2">SGNH hydrolase</fullName>
    </submittedName>
</protein>
<dbReference type="CDD" id="cd01838">
    <property type="entry name" value="Isoamyl_acetate_hydrolase_like"/>
    <property type="match status" value="1"/>
</dbReference>
<feature type="domain" description="SGNH hydrolase-type esterase" evidence="1">
    <location>
        <begin position="11"/>
        <end position="200"/>
    </location>
</feature>
<dbReference type="SUPFAM" id="SSF52266">
    <property type="entry name" value="SGNH hydrolase"/>
    <property type="match status" value="1"/>
</dbReference>
<dbReference type="OrthoDB" id="671439at2759"/>
<reference evidence="2 3" key="1">
    <citation type="journal article" date="2015" name="Biotechnol. Biofuels">
        <title>Enhanced degradation of softwood versus hardwood by the white-rot fungus Pycnoporus coccineus.</title>
        <authorList>
            <person name="Couturier M."/>
            <person name="Navarro D."/>
            <person name="Chevret D."/>
            <person name="Henrissat B."/>
            <person name="Piumi F."/>
            <person name="Ruiz-Duenas F.J."/>
            <person name="Martinez A.T."/>
            <person name="Grigoriev I.V."/>
            <person name="Riley R."/>
            <person name="Lipzen A."/>
            <person name="Berrin J.G."/>
            <person name="Master E.R."/>
            <person name="Rosso M.N."/>
        </authorList>
    </citation>
    <scope>NUCLEOTIDE SEQUENCE [LARGE SCALE GENOMIC DNA]</scope>
    <source>
        <strain evidence="2 3">BRFM310</strain>
    </source>
</reference>
<dbReference type="AlphaFoldDB" id="A0A1Y2IJB9"/>
<dbReference type="InterPro" id="IPR036514">
    <property type="entry name" value="SGNH_hydro_sf"/>
</dbReference>
<evidence type="ECO:0000313" key="3">
    <source>
        <dbReference type="Proteomes" id="UP000193067"/>
    </source>
</evidence>
<dbReference type="InterPro" id="IPR013830">
    <property type="entry name" value="SGNH_hydro"/>
</dbReference>
<dbReference type="Proteomes" id="UP000193067">
    <property type="component" value="Unassembled WGS sequence"/>
</dbReference>
<evidence type="ECO:0000259" key="1">
    <source>
        <dbReference type="Pfam" id="PF13472"/>
    </source>
</evidence>
<sequence length="286" mass="32234">MAAPVQDAIVLLGDSITEFSYEPNGLANRLARAYVRKMDVINRGFSGYNTDWIIPIFEQCFPMKGEQQQHVPTTRILVIWFGANDATAADSPQHVPLDRYKANLTRMIRAVRLPDSPRHSPDTSIVLMTPPPIDDFRQAPLRTLEASRQYAEVAREVARTEKVTLVDVWAGIWERAAKDEGQLHKFLADGLHLNENGYKVAFEAFMSTIAETHPLYHYDNLQTVFVEFEKLGAHPEELRELTKKRHAIRPSTGNVRGSSHDSAEAQACLLLDQAMTKARKQLTGRG</sequence>
<name>A0A1Y2IJB9_TRAC3</name>
<keyword evidence="2" id="KW-0378">Hydrolase</keyword>
<dbReference type="Pfam" id="PF13472">
    <property type="entry name" value="Lipase_GDSL_2"/>
    <property type="match status" value="1"/>
</dbReference>
<dbReference type="PANTHER" id="PTHR14209:SF19">
    <property type="entry name" value="ISOAMYL ACETATE-HYDROLYZING ESTERASE 1 HOMOLOG"/>
    <property type="match status" value="1"/>
</dbReference>
<proteinExistence type="predicted"/>
<dbReference type="EMBL" id="KZ084112">
    <property type="protein sequence ID" value="OSD01260.1"/>
    <property type="molecule type" value="Genomic_DNA"/>
</dbReference>
<dbReference type="PANTHER" id="PTHR14209">
    <property type="entry name" value="ISOAMYL ACETATE-HYDROLYZING ESTERASE 1"/>
    <property type="match status" value="1"/>
</dbReference>
<dbReference type="InterPro" id="IPR045136">
    <property type="entry name" value="Iah1-like"/>
</dbReference>
<accession>A0A1Y2IJB9</accession>
<dbReference type="GO" id="GO:0016787">
    <property type="term" value="F:hydrolase activity"/>
    <property type="evidence" value="ECO:0007669"/>
    <property type="project" value="UniProtKB-KW"/>
</dbReference>
<evidence type="ECO:0000313" key="2">
    <source>
        <dbReference type="EMBL" id="OSD01260.1"/>
    </source>
</evidence>
<dbReference type="STRING" id="1353009.A0A1Y2IJB9"/>
<dbReference type="Gene3D" id="3.40.50.1110">
    <property type="entry name" value="SGNH hydrolase"/>
    <property type="match status" value="1"/>
</dbReference>